<dbReference type="KEGG" id="rhf:EUB48_10765"/>
<keyword evidence="1" id="KW-1133">Transmembrane helix</keyword>
<keyword evidence="3" id="KW-1185">Reference proteome</keyword>
<feature type="transmembrane region" description="Helical" evidence="1">
    <location>
        <begin position="21"/>
        <end position="39"/>
    </location>
</feature>
<name>A0A515DBA1_9BURK</name>
<protein>
    <submittedName>
        <fullName evidence="2">Uncharacterized protein</fullName>
    </submittedName>
</protein>
<sequence length="231" mass="26244">MPRLISSLLKRITHTASGLPRKPPIVVPLIFWATLYAIFHRTPQEFLGETFPIAAFLAFISYSFFVMRWSLFGHPKLNVHLFLLPILYLPILIFVLTVMYWGIWVAMRDSYVWLEHQSPPRGFFVALIGVLVVVVGYILFLLRLRARFFFGLTEALTGLLIALHNVPANADPVLWSSQIFLVILTGGVLLVVQGFDNMRTGLKSESRDGFLEAFDKTEYGALSRSLRGDDK</sequence>
<keyword evidence="1" id="KW-0812">Transmembrane</keyword>
<accession>A0A515DBA1</accession>
<dbReference type="RefSeq" id="WP_142819024.1">
    <property type="nucleotide sequence ID" value="NZ_CP035503.1"/>
</dbReference>
<feature type="transmembrane region" description="Helical" evidence="1">
    <location>
        <begin position="81"/>
        <end position="103"/>
    </location>
</feature>
<evidence type="ECO:0000313" key="3">
    <source>
        <dbReference type="Proteomes" id="UP000316798"/>
    </source>
</evidence>
<gene>
    <name evidence="2" type="ORF">EUB48_10765</name>
</gene>
<dbReference type="Proteomes" id="UP000316798">
    <property type="component" value="Chromosome"/>
</dbReference>
<evidence type="ECO:0000313" key="2">
    <source>
        <dbReference type="EMBL" id="QDL37698.1"/>
    </source>
</evidence>
<evidence type="ECO:0000256" key="1">
    <source>
        <dbReference type="SAM" id="Phobius"/>
    </source>
</evidence>
<reference evidence="2 3" key="1">
    <citation type="submission" date="2019-01" db="EMBL/GenBank/DDBJ databases">
        <title>Genomic insights into a novel species Rhodoferax sp.</title>
        <authorList>
            <person name="Jin L."/>
        </authorList>
    </citation>
    <scope>NUCLEOTIDE SEQUENCE [LARGE SCALE GENOMIC DNA]</scope>
    <source>
        <strain evidence="2 3">CHu59-6-5</strain>
    </source>
</reference>
<feature type="transmembrane region" description="Helical" evidence="1">
    <location>
        <begin position="173"/>
        <end position="192"/>
    </location>
</feature>
<feature type="transmembrane region" description="Helical" evidence="1">
    <location>
        <begin position="149"/>
        <end position="167"/>
    </location>
</feature>
<dbReference type="EMBL" id="CP035503">
    <property type="protein sequence ID" value="QDL37698.1"/>
    <property type="molecule type" value="Genomic_DNA"/>
</dbReference>
<dbReference type="AlphaFoldDB" id="A0A515DBA1"/>
<keyword evidence="1" id="KW-0472">Membrane</keyword>
<organism evidence="2 3">
    <name type="scientific">Rhodoferax sediminis</name>
    <dbReference type="NCBI Taxonomy" id="2509614"/>
    <lineage>
        <taxon>Bacteria</taxon>
        <taxon>Pseudomonadati</taxon>
        <taxon>Pseudomonadota</taxon>
        <taxon>Betaproteobacteria</taxon>
        <taxon>Burkholderiales</taxon>
        <taxon>Comamonadaceae</taxon>
        <taxon>Rhodoferax</taxon>
    </lineage>
</organism>
<feature type="transmembrane region" description="Helical" evidence="1">
    <location>
        <begin position="123"/>
        <end position="142"/>
    </location>
</feature>
<feature type="transmembrane region" description="Helical" evidence="1">
    <location>
        <begin position="51"/>
        <end position="69"/>
    </location>
</feature>
<proteinExistence type="predicted"/>